<name>A0A7W9M2Z7_9PSEU</name>
<feature type="region of interest" description="Disordered" evidence="1">
    <location>
        <begin position="16"/>
        <end position="47"/>
    </location>
</feature>
<feature type="compositionally biased region" description="Basic and acidic residues" evidence="1">
    <location>
        <begin position="19"/>
        <end position="33"/>
    </location>
</feature>
<dbReference type="AlphaFoldDB" id="A0A7W9M2Z7"/>
<dbReference type="EMBL" id="JACHMO010000001">
    <property type="protein sequence ID" value="MBB5805496.1"/>
    <property type="molecule type" value="Genomic_DNA"/>
</dbReference>
<dbReference type="RefSeq" id="WP_184924057.1">
    <property type="nucleotide sequence ID" value="NZ_JACHMO010000001.1"/>
</dbReference>
<accession>A0A7W9M2Z7</accession>
<keyword evidence="3" id="KW-1185">Reference proteome</keyword>
<organism evidence="2 3">
    <name type="scientific">Saccharothrix ecbatanensis</name>
    <dbReference type="NCBI Taxonomy" id="1105145"/>
    <lineage>
        <taxon>Bacteria</taxon>
        <taxon>Bacillati</taxon>
        <taxon>Actinomycetota</taxon>
        <taxon>Actinomycetes</taxon>
        <taxon>Pseudonocardiales</taxon>
        <taxon>Pseudonocardiaceae</taxon>
        <taxon>Saccharothrix</taxon>
    </lineage>
</organism>
<evidence type="ECO:0000313" key="2">
    <source>
        <dbReference type="EMBL" id="MBB5805496.1"/>
    </source>
</evidence>
<proteinExistence type="predicted"/>
<sequence length="47" mass="5494">MASLFSKIAEFARSPKGRRITDQVKHAANDPRNRAKAQQLLRKFRKR</sequence>
<evidence type="ECO:0000313" key="3">
    <source>
        <dbReference type="Proteomes" id="UP000552097"/>
    </source>
</evidence>
<reference evidence="2 3" key="1">
    <citation type="submission" date="2020-08" db="EMBL/GenBank/DDBJ databases">
        <title>Sequencing the genomes of 1000 actinobacteria strains.</title>
        <authorList>
            <person name="Klenk H.-P."/>
        </authorList>
    </citation>
    <scope>NUCLEOTIDE SEQUENCE [LARGE SCALE GENOMIC DNA]</scope>
    <source>
        <strain evidence="2 3">DSM 45486</strain>
    </source>
</reference>
<gene>
    <name evidence="2" type="ORF">F4560_005264</name>
</gene>
<protein>
    <submittedName>
        <fullName evidence="2">Uncharacterized protein</fullName>
    </submittedName>
</protein>
<comment type="caution">
    <text evidence="2">The sequence shown here is derived from an EMBL/GenBank/DDBJ whole genome shotgun (WGS) entry which is preliminary data.</text>
</comment>
<dbReference type="Proteomes" id="UP000552097">
    <property type="component" value="Unassembled WGS sequence"/>
</dbReference>
<evidence type="ECO:0000256" key="1">
    <source>
        <dbReference type="SAM" id="MobiDB-lite"/>
    </source>
</evidence>